<protein>
    <submittedName>
        <fullName evidence="2">Tigger transposable element-derived protein 4</fullName>
    </submittedName>
</protein>
<dbReference type="Pfam" id="PF03184">
    <property type="entry name" value="DDE_1"/>
    <property type="match status" value="1"/>
</dbReference>
<dbReference type="AlphaFoldDB" id="A0A4Y2A593"/>
<name>A0A4Y2A593_ARAVE</name>
<dbReference type="GO" id="GO:0005634">
    <property type="term" value="C:nucleus"/>
    <property type="evidence" value="ECO:0007669"/>
    <property type="project" value="TreeGrafter"/>
</dbReference>
<dbReference type="EMBL" id="BGPR01079492">
    <property type="protein sequence ID" value="GBL74717.1"/>
    <property type="molecule type" value="Genomic_DNA"/>
</dbReference>
<dbReference type="PANTHER" id="PTHR19303:SF73">
    <property type="entry name" value="PROTEIN PDC2"/>
    <property type="match status" value="1"/>
</dbReference>
<dbReference type="OrthoDB" id="10056141at2759"/>
<proteinExistence type="predicted"/>
<dbReference type="PANTHER" id="PTHR19303">
    <property type="entry name" value="TRANSPOSON"/>
    <property type="match status" value="1"/>
</dbReference>
<dbReference type="Proteomes" id="UP000499080">
    <property type="component" value="Unassembled WGS sequence"/>
</dbReference>
<organism evidence="2 3">
    <name type="scientific">Araneus ventricosus</name>
    <name type="common">Orbweaver spider</name>
    <name type="synonym">Epeira ventricosa</name>
    <dbReference type="NCBI Taxonomy" id="182803"/>
    <lineage>
        <taxon>Eukaryota</taxon>
        <taxon>Metazoa</taxon>
        <taxon>Ecdysozoa</taxon>
        <taxon>Arthropoda</taxon>
        <taxon>Chelicerata</taxon>
        <taxon>Arachnida</taxon>
        <taxon>Araneae</taxon>
        <taxon>Araneomorphae</taxon>
        <taxon>Entelegynae</taxon>
        <taxon>Araneoidea</taxon>
        <taxon>Araneidae</taxon>
        <taxon>Araneus</taxon>
    </lineage>
</organism>
<dbReference type="GO" id="GO:0003677">
    <property type="term" value="F:DNA binding"/>
    <property type="evidence" value="ECO:0007669"/>
    <property type="project" value="TreeGrafter"/>
</dbReference>
<evidence type="ECO:0000313" key="3">
    <source>
        <dbReference type="Proteomes" id="UP000499080"/>
    </source>
</evidence>
<evidence type="ECO:0000313" key="2">
    <source>
        <dbReference type="EMBL" id="GBL74717.1"/>
    </source>
</evidence>
<feature type="domain" description="DDE-1" evidence="1">
    <location>
        <begin position="20"/>
        <end position="129"/>
    </location>
</feature>
<keyword evidence="3" id="KW-1185">Reference proteome</keyword>
<sequence>MPDRTLCFKGEKCVGGKKSKERLIVLLASNMDGSEKIIPLVIGKFLRPRCMKNCKSLPLFYDANSKAWMTVDFWEKTLRRWDLNFSQQKRKVALIADNCTAHCTVYGLKSIELVFLLPNRTCVLQPLDQAKSSSARYDLCYCPKRTIAICVCVKCNLLYRPKLEYGVTENYFKLLPTCWISRFSRV</sequence>
<dbReference type="InterPro" id="IPR004875">
    <property type="entry name" value="DDE_SF_endonuclease_dom"/>
</dbReference>
<comment type="caution">
    <text evidence="2">The sequence shown here is derived from an EMBL/GenBank/DDBJ whole genome shotgun (WGS) entry which is preliminary data.</text>
</comment>
<evidence type="ECO:0000259" key="1">
    <source>
        <dbReference type="Pfam" id="PF03184"/>
    </source>
</evidence>
<dbReference type="InterPro" id="IPR050863">
    <property type="entry name" value="CenT-Element_Derived"/>
</dbReference>
<accession>A0A4Y2A593</accession>
<reference evidence="2 3" key="1">
    <citation type="journal article" date="2019" name="Sci. Rep.">
        <title>Orb-weaving spider Araneus ventricosus genome elucidates the spidroin gene catalogue.</title>
        <authorList>
            <person name="Kono N."/>
            <person name="Nakamura H."/>
            <person name="Ohtoshi R."/>
            <person name="Moran D.A.P."/>
            <person name="Shinohara A."/>
            <person name="Yoshida Y."/>
            <person name="Fujiwara M."/>
            <person name="Mori M."/>
            <person name="Tomita M."/>
            <person name="Arakawa K."/>
        </authorList>
    </citation>
    <scope>NUCLEOTIDE SEQUENCE [LARGE SCALE GENOMIC DNA]</scope>
</reference>
<gene>
    <name evidence="2" type="primary">Tigd4_161</name>
    <name evidence="2" type="ORF">AVEN_239695_1</name>
</gene>